<protein>
    <recommendedName>
        <fullName evidence="4">Nucleopolyhedrovirus P10 family protein</fullName>
    </recommendedName>
</protein>
<dbReference type="EMBL" id="JBHSKP010000003">
    <property type="protein sequence ID" value="MFC5151646.1"/>
    <property type="molecule type" value="Genomic_DNA"/>
</dbReference>
<dbReference type="Proteomes" id="UP001596160">
    <property type="component" value="Unassembled WGS sequence"/>
</dbReference>
<accession>A0ABW0AD74</accession>
<evidence type="ECO:0000256" key="1">
    <source>
        <dbReference type="SAM" id="MobiDB-lite"/>
    </source>
</evidence>
<comment type="caution">
    <text evidence="2">The sequence shown here is derived from an EMBL/GenBank/DDBJ whole genome shotgun (WGS) entry which is preliminary data.</text>
</comment>
<evidence type="ECO:0008006" key="4">
    <source>
        <dbReference type="Google" id="ProtNLM"/>
    </source>
</evidence>
<dbReference type="RefSeq" id="WP_344475646.1">
    <property type="nucleotide sequence ID" value="NZ_BAAASB010000005.1"/>
</dbReference>
<sequence>MTTADAVRVRLGLGRLLPLGGPGDGAWLTERAAVAVLRRAAAGIAGAELGKVRLALADPAEAGVPAVPPPPSALPPGALRIEAEFEAVYEAAYGPGHEAAGAAVPRPLPAVADALREALFSAATDALDLAVEAVDLRVTALVETVPGAPDRPAPSGPEAAAEEESDREPLARTVASVPGVARLTSVLGAAVRVRPGDVRVEVAIVSGRRPLAVVRAVRASVASALGDDRPVAVVVTDASG</sequence>
<keyword evidence="3" id="KW-1185">Reference proteome</keyword>
<feature type="region of interest" description="Disordered" evidence="1">
    <location>
        <begin position="145"/>
        <end position="170"/>
    </location>
</feature>
<reference evidence="3" key="1">
    <citation type="journal article" date="2019" name="Int. J. Syst. Evol. Microbiol.">
        <title>The Global Catalogue of Microorganisms (GCM) 10K type strain sequencing project: providing services to taxonomists for standard genome sequencing and annotation.</title>
        <authorList>
            <consortium name="The Broad Institute Genomics Platform"/>
            <consortium name="The Broad Institute Genome Sequencing Center for Infectious Disease"/>
            <person name="Wu L."/>
            <person name="Ma J."/>
        </authorList>
    </citation>
    <scope>NUCLEOTIDE SEQUENCE [LARGE SCALE GENOMIC DNA]</scope>
    <source>
        <strain evidence="3">PCU 266</strain>
    </source>
</reference>
<proteinExistence type="predicted"/>
<name>A0ABW0AD74_9ACTN</name>
<evidence type="ECO:0000313" key="3">
    <source>
        <dbReference type="Proteomes" id="UP001596160"/>
    </source>
</evidence>
<gene>
    <name evidence="2" type="ORF">ACFPRH_07870</name>
</gene>
<evidence type="ECO:0000313" key="2">
    <source>
        <dbReference type="EMBL" id="MFC5151646.1"/>
    </source>
</evidence>
<organism evidence="2 3">
    <name type="scientific">Streptomyces amakusaensis</name>
    <dbReference type="NCBI Taxonomy" id="67271"/>
    <lineage>
        <taxon>Bacteria</taxon>
        <taxon>Bacillati</taxon>
        <taxon>Actinomycetota</taxon>
        <taxon>Actinomycetes</taxon>
        <taxon>Kitasatosporales</taxon>
        <taxon>Streptomycetaceae</taxon>
        <taxon>Streptomyces</taxon>
    </lineage>
</organism>